<protein>
    <recommendedName>
        <fullName evidence="2">Type II toxin-antitoxin system Phd/YefM family antitoxin</fullName>
    </recommendedName>
</protein>
<organism evidence="1">
    <name type="scientific">uncultured Sulfurovum sp</name>
    <dbReference type="NCBI Taxonomy" id="269237"/>
    <lineage>
        <taxon>Bacteria</taxon>
        <taxon>Pseudomonadati</taxon>
        <taxon>Campylobacterota</taxon>
        <taxon>Epsilonproteobacteria</taxon>
        <taxon>Campylobacterales</taxon>
        <taxon>Sulfurovaceae</taxon>
        <taxon>Sulfurovum</taxon>
        <taxon>environmental samples</taxon>
    </lineage>
</organism>
<evidence type="ECO:0000313" key="1">
    <source>
        <dbReference type="EMBL" id="CAA6818706.1"/>
    </source>
</evidence>
<gene>
    <name evidence="1" type="ORF">HELGO_WM4936</name>
</gene>
<dbReference type="EMBL" id="CACVAU010000055">
    <property type="protein sequence ID" value="CAA6818706.1"/>
    <property type="molecule type" value="Genomic_DNA"/>
</dbReference>
<accession>A0A6S6TUA8</accession>
<sequence>MQTIGIKELQVNPAILTRSLEADEYTMITKRSKPIGMAFSFDDSIVTDGLKTALMVNAFKKGYLSMGQFAKAIGKTHEEAMKVLSLMAVDVIDYDFEDDMKFMDSFE</sequence>
<dbReference type="AlphaFoldDB" id="A0A6S6TUA8"/>
<reference evidence="1" key="1">
    <citation type="submission" date="2020-01" db="EMBL/GenBank/DDBJ databases">
        <authorList>
            <person name="Meier V. D."/>
            <person name="Meier V D."/>
        </authorList>
    </citation>
    <scope>NUCLEOTIDE SEQUENCE</scope>
    <source>
        <strain evidence="1">HLG_WM_MAG_05</strain>
    </source>
</reference>
<evidence type="ECO:0008006" key="2">
    <source>
        <dbReference type="Google" id="ProtNLM"/>
    </source>
</evidence>
<name>A0A6S6TUA8_9BACT</name>
<proteinExistence type="predicted"/>